<reference evidence="8 9" key="1">
    <citation type="journal article" date="2019" name="Nat. Ecol. Evol.">
        <title>Megaphylogeny resolves global patterns of mushroom evolution.</title>
        <authorList>
            <person name="Varga T."/>
            <person name="Krizsan K."/>
            <person name="Foldi C."/>
            <person name="Dima B."/>
            <person name="Sanchez-Garcia M."/>
            <person name="Sanchez-Ramirez S."/>
            <person name="Szollosi G.J."/>
            <person name="Szarkandi J.G."/>
            <person name="Papp V."/>
            <person name="Albert L."/>
            <person name="Andreopoulos W."/>
            <person name="Angelini C."/>
            <person name="Antonin V."/>
            <person name="Barry K.W."/>
            <person name="Bougher N.L."/>
            <person name="Buchanan P."/>
            <person name="Buyck B."/>
            <person name="Bense V."/>
            <person name="Catcheside P."/>
            <person name="Chovatia M."/>
            <person name="Cooper J."/>
            <person name="Damon W."/>
            <person name="Desjardin D."/>
            <person name="Finy P."/>
            <person name="Geml J."/>
            <person name="Haridas S."/>
            <person name="Hughes K."/>
            <person name="Justo A."/>
            <person name="Karasinski D."/>
            <person name="Kautmanova I."/>
            <person name="Kiss B."/>
            <person name="Kocsube S."/>
            <person name="Kotiranta H."/>
            <person name="LaButti K.M."/>
            <person name="Lechner B.E."/>
            <person name="Liimatainen K."/>
            <person name="Lipzen A."/>
            <person name="Lukacs Z."/>
            <person name="Mihaltcheva S."/>
            <person name="Morgado L.N."/>
            <person name="Niskanen T."/>
            <person name="Noordeloos M.E."/>
            <person name="Ohm R.A."/>
            <person name="Ortiz-Santana B."/>
            <person name="Ovrebo C."/>
            <person name="Racz N."/>
            <person name="Riley R."/>
            <person name="Savchenko A."/>
            <person name="Shiryaev A."/>
            <person name="Soop K."/>
            <person name="Spirin V."/>
            <person name="Szebenyi C."/>
            <person name="Tomsovsky M."/>
            <person name="Tulloss R.E."/>
            <person name="Uehling J."/>
            <person name="Grigoriev I.V."/>
            <person name="Vagvolgyi C."/>
            <person name="Papp T."/>
            <person name="Martin F.M."/>
            <person name="Miettinen O."/>
            <person name="Hibbett D.S."/>
            <person name="Nagy L.G."/>
        </authorList>
    </citation>
    <scope>NUCLEOTIDE SEQUENCE [LARGE SCALE GENOMIC DNA]</scope>
    <source>
        <strain evidence="8 9">OMC1185</strain>
    </source>
</reference>
<organism evidence="8 9">
    <name type="scientific">Heliocybe sulcata</name>
    <dbReference type="NCBI Taxonomy" id="5364"/>
    <lineage>
        <taxon>Eukaryota</taxon>
        <taxon>Fungi</taxon>
        <taxon>Dikarya</taxon>
        <taxon>Basidiomycota</taxon>
        <taxon>Agaricomycotina</taxon>
        <taxon>Agaricomycetes</taxon>
        <taxon>Gloeophyllales</taxon>
        <taxon>Gloeophyllaceae</taxon>
        <taxon>Heliocybe</taxon>
    </lineage>
</organism>
<evidence type="ECO:0000313" key="9">
    <source>
        <dbReference type="Proteomes" id="UP000305948"/>
    </source>
</evidence>
<dbReference type="SUPFAM" id="SSF51735">
    <property type="entry name" value="NAD(P)-binding Rossmann-fold domains"/>
    <property type="match status" value="1"/>
</dbReference>
<dbReference type="Gene3D" id="3.30.360.10">
    <property type="entry name" value="Dihydrodipicolinate Reductase, domain 2"/>
    <property type="match status" value="1"/>
</dbReference>
<evidence type="ECO:0000259" key="6">
    <source>
        <dbReference type="Pfam" id="PF01408"/>
    </source>
</evidence>
<name>A0A5C3N5W1_9AGAM</name>
<dbReference type="AlphaFoldDB" id="A0A5C3N5W1"/>
<proteinExistence type="inferred from homology"/>
<keyword evidence="2" id="KW-0560">Oxidoreductase</keyword>
<dbReference type="EC" id="1.1.1.179" evidence="3"/>
<evidence type="ECO:0000313" key="8">
    <source>
        <dbReference type="EMBL" id="TFK51866.1"/>
    </source>
</evidence>
<dbReference type="OrthoDB" id="64915at2759"/>
<evidence type="ECO:0000256" key="5">
    <source>
        <dbReference type="ARBA" id="ARBA00049233"/>
    </source>
</evidence>
<feature type="domain" description="GFO/IDH/MocA-like oxidoreductase" evidence="7">
    <location>
        <begin position="162"/>
        <end position="276"/>
    </location>
</feature>
<dbReference type="Pfam" id="PF22725">
    <property type="entry name" value="GFO_IDH_MocA_C3"/>
    <property type="match status" value="1"/>
</dbReference>
<dbReference type="PANTHER" id="PTHR22604:SF105">
    <property type="entry name" value="TRANS-1,2-DIHYDROBENZENE-1,2-DIOL DEHYDROGENASE"/>
    <property type="match status" value="1"/>
</dbReference>
<comment type="similarity">
    <text evidence="1">Belongs to the Gfo/Idh/MocA family.</text>
</comment>
<comment type="catalytic activity">
    <reaction evidence="5">
        <text>D-xylose + NADP(+) = D-xylono-1,5-lactone + NADPH + H(+)</text>
        <dbReference type="Rhea" id="RHEA:22000"/>
        <dbReference type="ChEBI" id="CHEBI:15378"/>
        <dbReference type="ChEBI" id="CHEBI:15867"/>
        <dbReference type="ChEBI" id="CHEBI:53455"/>
        <dbReference type="ChEBI" id="CHEBI:57783"/>
        <dbReference type="ChEBI" id="CHEBI:58349"/>
        <dbReference type="EC" id="1.1.1.179"/>
    </reaction>
</comment>
<evidence type="ECO:0000256" key="4">
    <source>
        <dbReference type="ARBA" id="ARBA00042988"/>
    </source>
</evidence>
<dbReference type="STRING" id="5364.A0A5C3N5W1"/>
<dbReference type="PANTHER" id="PTHR22604">
    <property type="entry name" value="OXIDOREDUCTASES"/>
    <property type="match status" value="1"/>
</dbReference>
<dbReference type="GO" id="GO:0000166">
    <property type="term" value="F:nucleotide binding"/>
    <property type="evidence" value="ECO:0007669"/>
    <property type="project" value="InterPro"/>
</dbReference>
<dbReference type="Gene3D" id="3.40.50.720">
    <property type="entry name" value="NAD(P)-binding Rossmann-like Domain"/>
    <property type="match status" value="1"/>
</dbReference>
<protein>
    <recommendedName>
        <fullName evidence="3">D-xylose 1-dehydrogenase (NADP(+), D-xylono-1,5-lactone-forming)</fullName>
        <ecNumber evidence="3">1.1.1.179</ecNumber>
    </recommendedName>
    <alternativeName>
        <fullName evidence="4">D-xylose-NADP dehydrogenase</fullName>
    </alternativeName>
</protein>
<evidence type="ECO:0000256" key="3">
    <source>
        <dbReference type="ARBA" id="ARBA00038984"/>
    </source>
</evidence>
<dbReference type="InterPro" id="IPR000683">
    <property type="entry name" value="Gfo/Idh/MocA-like_OxRdtase_N"/>
</dbReference>
<dbReference type="InterPro" id="IPR055170">
    <property type="entry name" value="GFO_IDH_MocA-like_dom"/>
</dbReference>
<dbReference type="EMBL" id="ML213510">
    <property type="protein sequence ID" value="TFK51866.1"/>
    <property type="molecule type" value="Genomic_DNA"/>
</dbReference>
<feature type="domain" description="Gfo/Idh/MocA-like oxidoreductase N-terminal" evidence="6">
    <location>
        <begin position="30"/>
        <end position="150"/>
    </location>
</feature>
<sequence>MTVPVISTLSRIYKALHPPRADPLPDSAPIKFGILGAARIAPIALVDPAKCHPEAVVLAVAARDKTRADEFAKKHGIPKVYGGANGYQELIDDPELDAIYNPLPNGLHYEWTMKALAAGKHVLLEKPSADTAEETRKMFELAEQKNLVLLEAFHYRFHPSAQRVKEIIDSGELGGIKSISAQLAIPKGILQDSDIRLKHSLGGGAMMDMGCYTMSCIRYFTGSDPLEVTEAKAEAPILKDASLSSETALVDGTTTAHLALPNSISGSLMVSFGLPGWGPWGILPRFPELGVQIECEGGEIVYFNYPGSWAYHYITVKTRDGNGRKVRTEKAYKPKSGKGEEWWTTYRYQLEAFVDKLKGRSPEHWMSAEDSIANIQWIENVYTKTGLGPRPASTFQAA</sequence>
<dbReference type="SUPFAM" id="SSF55347">
    <property type="entry name" value="Glyceraldehyde-3-phosphate dehydrogenase-like, C-terminal domain"/>
    <property type="match status" value="1"/>
</dbReference>
<accession>A0A5C3N5W1</accession>
<keyword evidence="9" id="KW-1185">Reference proteome</keyword>
<evidence type="ECO:0000256" key="1">
    <source>
        <dbReference type="ARBA" id="ARBA00010928"/>
    </source>
</evidence>
<evidence type="ECO:0000259" key="7">
    <source>
        <dbReference type="Pfam" id="PF22725"/>
    </source>
</evidence>
<dbReference type="InterPro" id="IPR036291">
    <property type="entry name" value="NAD(P)-bd_dom_sf"/>
</dbReference>
<evidence type="ECO:0000256" key="2">
    <source>
        <dbReference type="ARBA" id="ARBA00023002"/>
    </source>
</evidence>
<dbReference type="Pfam" id="PF01408">
    <property type="entry name" value="GFO_IDH_MocA"/>
    <property type="match status" value="1"/>
</dbReference>
<dbReference type="GO" id="GO:0047837">
    <property type="term" value="F:D-xylose 1-dehydrogenase (NADP+) activity"/>
    <property type="evidence" value="ECO:0007669"/>
    <property type="project" value="UniProtKB-EC"/>
</dbReference>
<gene>
    <name evidence="8" type="ORF">OE88DRAFT_1478751</name>
</gene>
<dbReference type="Proteomes" id="UP000305948">
    <property type="component" value="Unassembled WGS sequence"/>
</dbReference>
<dbReference type="InterPro" id="IPR050984">
    <property type="entry name" value="Gfo/Idh/MocA_domain"/>
</dbReference>